<feature type="transmembrane region" description="Helical" evidence="2">
    <location>
        <begin position="98"/>
        <end position="121"/>
    </location>
</feature>
<comment type="caution">
    <text evidence="3">The sequence shown here is derived from an EMBL/GenBank/DDBJ whole genome shotgun (WGS) entry which is preliminary data.</text>
</comment>
<evidence type="ECO:0000313" key="3">
    <source>
        <dbReference type="EMBL" id="PFH34777.1"/>
    </source>
</evidence>
<feature type="region of interest" description="Disordered" evidence="1">
    <location>
        <begin position="1"/>
        <end position="25"/>
    </location>
</feature>
<protein>
    <recommendedName>
        <fullName evidence="5">Transmembrane protein</fullName>
    </recommendedName>
</protein>
<dbReference type="RefSeq" id="XP_029218786.1">
    <property type="nucleotide sequence ID" value="XM_029365203.1"/>
</dbReference>
<organism evidence="3 4">
    <name type="scientific">Besnoitia besnoiti</name>
    <name type="common">Apicomplexan protozoan</name>
    <dbReference type="NCBI Taxonomy" id="94643"/>
    <lineage>
        <taxon>Eukaryota</taxon>
        <taxon>Sar</taxon>
        <taxon>Alveolata</taxon>
        <taxon>Apicomplexa</taxon>
        <taxon>Conoidasida</taxon>
        <taxon>Coccidia</taxon>
        <taxon>Eucoccidiorida</taxon>
        <taxon>Eimeriorina</taxon>
        <taxon>Sarcocystidae</taxon>
        <taxon>Besnoitia</taxon>
    </lineage>
</organism>
<dbReference type="GeneID" id="40311736"/>
<name>A0A2A9MGQ8_BESBE</name>
<gene>
    <name evidence="3" type="ORF">BESB_068100</name>
</gene>
<keyword evidence="4" id="KW-1185">Reference proteome</keyword>
<evidence type="ECO:0008006" key="5">
    <source>
        <dbReference type="Google" id="ProtNLM"/>
    </source>
</evidence>
<proteinExistence type="predicted"/>
<dbReference type="KEGG" id="bbes:BESB_068100"/>
<evidence type="ECO:0000256" key="2">
    <source>
        <dbReference type="SAM" id="Phobius"/>
    </source>
</evidence>
<keyword evidence="2" id="KW-0472">Membrane</keyword>
<feature type="transmembrane region" description="Helical" evidence="2">
    <location>
        <begin position="128"/>
        <end position="148"/>
    </location>
</feature>
<evidence type="ECO:0000256" key="1">
    <source>
        <dbReference type="SAM" id="MobiDB-lite"/>
    </source>
</evidence>
<keyword evidence="2" id="KW-1133">Transmembrane helix</keyword>
<accession>A0A2A9MGQ8</accession>
<keyword evidence="2" id="KW-0812">Transmembrane</keyword>
<feature type="transmembrane region" description="Helical" evidence="2">
    <location>
        <begin position="356"/>
        <end position="384"/>
    </location>
</feature>
<sequence length="394" mass="42714">MADKVAPSSLGGVAASEGVSTPQRGAVSNRGTVAVSQAPATAGIAPLVNPLTAAAFEDEAQRKRTEAIAHQATACLWTSMSWFVLLGILAIFCISYANVAFSCILIVGGIVIPALGLAGVYMSKRGFLLAYLIWGTIMLILLIAMWVYNVYVLVNAVDVLGASLGYTWEVGYIRPDWHDRFGFPESHTEDHSPPGWMRTAFPDHEGSTLFTMKDNQEPPMSGTNGIEASLFPPSHSVTAGEDAQALLQVCVDGAAKQPDFSTDTGMVLEALSTRGWLCAYSKAEIMNFRKWPVNCWHTCGYKYLSAGHSLSSSDPTDVHRLQSFIEHLKSISPDEQQECMLYTMATACSIQDKHYLVVWVILISVWLLCACIGCCCVTPVSLGFSGKVWTLLRG</sequence>
<dbReference type="Proteomes" id="UP000224006">
    <property type="component" value="Chromosome VI"/>
</dbReference>
<reference evidence="3 4" key="1">
    <citation type="submission" date="2017-09" db="EMBL/GenBank/DDBJ databases">
        <title>Genome sequencing of Besnoitia besnoiti strain Bb-Ger1.</title>
        <authorList>
            <person name="Schares G."/>
            <person name="Venepally P."/>
            <person name="Lorenzi H.A."/>
        </authorList>
    </citation>
    <scope>NUCLEOTIDE SEQUENCE [LARGE SCALE GENOMIC DNA]</scope>
    <source>
        <strain evidence="3 4">Bb-Ger1</strain>
    </source>
</reference>
<dbReference type="AlphaFoldDB" id="A0A2A9MGQ8"/>
<feature type="transmembrane region" description="Helical" evidence="2">
    <location>
        <begin position="72"/>
        <end position="92"/>
    </location>
</feature>
<dbReference type="EMBL" id="NWUJ01000006">
    <property type="protein sequence ID" value="PFH34777.1"/>
    <property type="molecule type" value="Genomic_DNA"/>
</dbReference>
<dbReference type="VEuPathDB" id="ToxoDB:BESB_068100"/>
<evidence type="ECO:0000313" key="4">
    <source>
        <dbReference type="Proteomes" id="UP000224006"/>
    </source>
</evidence>